<dbReference type="Gene3D" id="3.40.30.10">
    <property type="entry name" value="Glutaredoxin"/>
    <property type="match status" value="1"/>
</dbReference>
<reference evidence="2 3" key="1">
    <citation type="submission" date="2021-05" db="EMBL/GenBank/DDBJ databases">
        <title>Genome Assembly of Synthetic Allotetraploid Brassica napus Reveals Homoeologous Exchanges between Subgenomes.</title>
        <authorList>
            <person name="Davis J.T."/>
        </authorList>
    </citation>
    <scope>NUCLEOTIDE SEQUENCE [LARGE SCALE GENOMIC DNA]</scope>
    <source>
        <strain evidence="3">cv. Da-Ae</strain>
        <tissue evidence="2">Seedling</tissue>
    </source>
</reference>
<feature type="chain" id="PRO_5047362839" description="Thioredoxin domain-containing protein" evidence="1">
    <location>
        <begin position="23"/>
        <end position="223"/>
    </location>
</feature>
<dbReference type="InterPro" id="IPR036249">
    <property type="entry name" value="Thioredoxin-like_sf"/>
</dbReference>
<dbReference type="InterPro" id="IPR044794">
    <property type="entry name" value="APRL5/7"/>
</dbReference>
<dbReference type="Proteomes" id="UP000824890">
    <property type="component" value="Unassembled WGS sequence"/>
</dbReference>
<evidence type="ECO:0000313" key="3">
    <source>
        <dbReference type="Proteomes" id="UP000824890"/>
    </source>
</evidence>
<accession>A0ABQ7ZMX1</accession>
<name>A0ABQ7ZMX1_BRANA</name>
<dbReference type="SUPFAM" id="SSF52833">
    <property type="entry name" value="Thioredoxin-like"/>
    <property type="match status" value="1"/>
</dbReference>
<evidence type="ECO:0008006" key="4">
    <source>
        <dbReference type="Google" id="ProtNLM"/>
    </source>
</evidence>
<dbReference type="EMBL" id="JAGKQM010000015">
    <property type="protein sequence ID" value="KAH0881615.1"/>
    <property type="molecule type" value="Genomic_DNA"/>
</dbReference>
<comment type="caution">
    <text evidence="2">The sequence shown here is derived from an EMBL/GenBank/DDBJ whole genome shotgun (WGS) entry which is preliminary data.</text>
</comment>
<gene>
    <name evidence="2" type="ORF">HID58_069009</name>
</gene>
<dbReference type="PANTHER" id="PTHR47126:SF3">
    <property type="entry name" value="5'-ADENYLYLSULFATE REDUCTASE-LIKE 5"/>
    <property type="match status" value="1"/>
</dbReference>
<sequence>MDLRVPILFFFLSTICFPSVLASSSPVEFSVCNHEFELFRFDLDSKCPSSLHPAPPIQVGGETLDRLMGLNYDANGYMSVLFYASWCPFSRAVRPKFDMLSSMFPRIQHLAVEHSQALPSLPSILIVNQASKARYHGQKDLTSLIEFYEESTGLKPVQYVAEAEPTTSLDATNGNLITWLRKGTSISEIFRQDPFLVLSLLAMNAQAWASSLASVSLGQASSD</sequence>
<keyword evidence="3" id="KW-1185">Reference proteome</keyword>
<protein>
    <recommendedName>
        <fullName evidence="4">Thioredoxin domain-containing protein</fullName>
    </recommendedName>
</protein>
<proteinExistence type="predicted"/>
<evidence type="ECO:0000313" key="2">
    <source>
        <dbReference type="EMBL" id="KAH0881615.1"/>
    </source>
</evidence>
<feature type="non-terminal residue" evidence="2">
    <location>
        <position position="223"/>
    </location>
</feature>
<feature type="signal peptide" evidence="1">
    <location>
        <begin position="1"/>
        <end position="22"/>
    </location>
</feature>
<keyword evidence="1" id="KW-0732">Signal</keyword>
<evidence type="ECO:0000256" key="1">
    <source>
        <dbReference type="SAM" id="SignalP"/>
    </source>
</evidence>
<organism evidence="2 3">
    <name type="scientific">Brassica napus</name>
    <name type="common">Rape</name>
    <dbReference type="NCBI Taxonomy" id="3708"/>
    <lineage>
        <taxon>Eukaryota</taxon>
        <taxon>Viridiplantae</taxon>
        <taxon>Streptophyta</taxon>
        <taxon>Embryophyta</taxon>
        <taxon>Tracheophyta</taxon>
        <taxon>Spermatophyta</taxon>
        <taxon>Magnoliopsida</taxon>
        <taxon>eudicotyledons</taxon>
        <taxon>Gunneridae</taxon>
        <taxon>Pentapetalae</taxon>
        <taxon>rosids</taxon>
        <taxon>malvids</taxon>
        <taxon>Brassicales</taxon>
        <taxon>Brassicaceae</taxon>
        <taxon>Brassiceae</taxon>
        <taxon>Brassica</taxon>
    </lineage>
</organism>
<dbReference type="PANTHER" id="PTHR47126">
    <property type="entry name" value="5'-ADENYLYLSULFATE REDUCTASE-LIKE 7"/>
    <property type="match status" value="1"/>
</dbReference>